<dbReference type="PANTHER" id="PTHR34060">
    <property type="entry name" value="POLYKETIDE CYCLASE / DEHYDRASE AND LIPID TRANSPORT PROTEIN"/>
    <property type="match status" value="1"/>
</dbReference>
<reference evidence="3" key="1">
    <citation type="submission" date="2021-02" db="EMBL/GenBank/DDBJ databases">
        <title>The CRISPR/cas machinery reduction and long-range gene transfer in the hot spring cyanobacterium Synechococcus.</title>
        <authorList>
            <person name="Dvorak P."/>
            <person name="Jahodarova E."/>
            <person name="Hasler P."/>
            <person name="Poulickova A."/>
        </authorList>
    </citation>
    <scope>NUCLEOTIDE SEQUENCE</scope>
    <source>
        <strain evidence="3">Rupite</strain>
    </source>
</reference>
<feature type="domain" description="Coenzyme Q-binding protein COQ10 START" evidence="2">
    <location>
        <begin position="72"/>
        <end position="200"/>
    </location>
</feature>
<accession>A0ABT0C9X0</accession>
<dbReference type="InterPro" id="IPR023393">
    <property type="entry name" value="START-like_dom_sf"/>
</dbReference>
<dbReference type="CDD" id="cd08866">
    <property type="entry name" value="SRPBCC_11"/>
    <property type="match status" value="1"/>
</dbReference>
<organism evidence="3 4">
    <name type="scientific">Thermostichus vulcanus str. 'Rupite'</name>
    <dbReference type="NCBI Taxonomy" id="2813851"/>
    <lineage>
        <taxon>Bacteria</taxon>
        <taxon>Bacillati</taxon>
        <taxon>Cyanobacteriota</taxon>
        <taxon>Cyanophyceae</taxon>
        <taxon>Thermostichales</taxon>
        <taxon>Thermostichaceae</taxon>
        <taxon>Thermostichus</taxon>
    </lineage>
</organism>
<evidence type="ECO:0000313" key="4">
    <source>
        <dbReference type="Proteomes" id="UP000830835"/>
    </source>
</evidence>
<dbReference type="RefSeq" id="WP_244349859.1">
    <property type="nucleotide sequence ID" value="NZ_JAFIRA010000012.1"/>
</dbReference>
<evidence type="ECO:0000313" key="3">
    <source>
        <dbReference type="EMBL" id="MCJ2542585.1"/>
    </source>
</evidence>
<feature type="region of interest" description="Disordered" evidence="1">
    <location>
        <begin position="1"/>
        <end position="29"/>
    </location>
</feature>
<name>A0ABT0C9X0_THEVL</name>
<proteinExistence type="predicted"/>
<comment type="caution">
    <text evidence="3">The sequence shown here is derived from an EMBL/GenBank/DDBJ whole genome shotgun (WGS) entry which is preliminary data.</text>
</comment>
<keyword evidence="4" id="KW-1185">Reference proteome</keyword>
<gene>
    <name evidence="3" type="ORF">JX360_06645</name>
</gene>
<dbReference type="SUPFAM" id="SSF55961">
    <property type="entry name" value="Bet v1-like"/>
    <property type="match status" value="1"/>
</dbReference>
<dbReference type="EMBL" id="JAFIRA010000012">
    <property type="protein sequence ID" value="MCJ2542585.1"/>
    <property type="molecule type" value="Genomic_DNA"/>
</dbReference>
<evidence type="ECO:0000256" key="1">
    <source>
        <dbReference type="SAM" id="MobiDB-lite"/>
    </source>
</evidence>
<protein>
    <submittedName>
        <fullName evidence="3">SRPBCC family protein</fullName>
    </submittedName>
</protein>
<dbReference type="Proteomes" id="UP000830835">
    <property type="component" value="Unassembled WGS sequence"/>
</dbReference>
<evidence type="ECO:0000259" key="2">
    <source>
        <dbReference type="Pfam" id="PF03364"/>
    </source>
</evidence>
<dbReference type="Gene3D" id="3.30.530.20">
    <property type="match status" value="1"/>
</dbReference>
<dbReference type="Pfam" id="PF03364">
    <property type="entry name" value="Polyketide_cyc"/>
    <property type="match status" value="1"/>
</dbReference>
<dbReference type="PANTHER" id="PTHR34060:SF1">
    <property type="entry name" value="POLYKETIDE CYCLASE _ DEHYDRASE AND LIPID TRANSPORT PROTEIN"/>
    <property type="match status" value="1"/>
</dbReference>
<sequence>MPSDPEWPDVPSPLLPTDPAEEDPGLEEGIPIPARVLASALRSNSGTESSDIQIEVVDLGERRRQLRGSVPIPVERERIWQVLTDYDHLAEFIPNLVESRVIGHENGRKLVRQVGSQKLLFAQFSATVVLAIEEIFPQQVRFQKTQGDFLLFEGFWDLSPCPADQTLLTYHLEVKPPRRMPIGMVERRIRQDLAVNLQAIRERSLSL</sequence>
<dbReference type="InterPro" id="IPR005031">
    <property type="entry name" value="COQ10_START"/>
</dbReference>